<evidence type="ECO:0000313" key="1">
    <source>
        <dbReference type="EMBL" id="BCU69641.1"/>
    </source>
</evidence>
<dbReference type="KEGG" id="csty:KN1_09380"/>
<gene>
    <name evidence="1" type="ORF">KN1_09380</name>
</gene>
<evidence type="ECO:0000313" key="2">
    <source>
        <dbReference type="Proteomes" id="UP000825123"/>
    </source>
</evidence>
<protein>
    <submittedName>
        <fullName evidence="1">Uncharacterized protein</fullName>
    </submittedName>
</protein>
<dbReference type="AlphaFoldDB" id="A0A8D5U548"/>
<reference evidence="1 2" key="1">
    <citation type="submission" date="2021-04" db="EMBL/GenBank/DDBJ databases">
        <title>Complete genome sequence of Stygiolobus sp. KN-1.</title>
        <authorList>
            <person name="Nakamura K."/>
            <person name="Sakai H."/>
            <person name="Kurosawa N."/>
        </authorList>
    </citation>
    <scope>NUCLEOTIDE SEQUENCE [LARGE SCALE GENOMIC DNA]</scope>
    <source>
        <strain evidence="1 2">KN-1</strain>
    </source>
</reference>
<dbReference type="EMBL" id="AP024597">
    <property type="protein sequence ID" value="BCU69641.1"/>
    <property type="molecule type" value="Genomic_DNA"/>
</dbReference>
<name>A0A8D5U548_9CREN</name>
<dbReference type="RefSeq" id="WP_225905781.1">
    <property type="nucleotide sequence ID" value="NZ_AP024597.1"/>
</dbReference>
<dbReference type="GeneID" id="66162687"/>
<dbReference type="InterPro" id="IPR011050">
    <property type="entry name" value="Pectin_lyase_fold/virulence"/>
</dbReference>
<accession>A0A8D5U548</accession>
<keyword evidence="2" id="KW-1185">Reference proteome</keyword>
<sequence>MIVISDHMDPDVDFYVPPGTDATEAFQEAYELSKVYGVVHIVVRGRVYIFAQQGVVPLYLSQSLHHVIEGDGLAEIVYVNPNNVPANEVKPVIAAGSDTTVEMHYASQNQASVFPQIVDYSTWGWVFAMKNLRIVNLTPQRWFMITGFPYHMHSTMFYFDTVEFFTGVWLNQTAMVVLYNCYVNNAEILFDTQSRELMAIGCRFDRNAVLAMSPRGWTVVGCVFVGTNVTVLNPGTDGNDGSVIGCIFDGTTIVTQGATRLRIVGSTFENLTVPSQGSIILTLATSYLIVGCSFNNYNVTMQYLKLGNSITVAFNTFNSSDLVMLVEDGQNINVINIIGNMFNNSPIFISGSSTSGKVELTGKVDVIYVSFNTFIMNDQSNWDLGNGYVINGISPINVGITVNYVYVVMNNFLGSTKSSFSLQKVNQNVGLIEGLYFYYNVNLGEITVPSGQSVVNQMNF</sequence>
<proteinExistence type="predicted"/>
<dbReference type="Proteomes" id="UP000825123">
    <property type="component" value="Chromosome"/>
</dbReference>
<organism evidence="1 2">
    <name type="scientific">Stygiolobus caldivivus</name>
    <dbReference type="NCBI Taxonomy" id="2824673"/>
    <lineage>
        <taxon>Archaea</taxon>
        <taxon>Thermoproteota</taxon>
        <taxon>Thermoprotei</taxon>
        <taxon>Sulfolobales</taxon>
        <taxon>Sulfolobaceae</taxon>
        <taxon>Stygiolobus</taxon>
    </lineage>
</organism>
<dbReference type="SUPFAM" id="SSF51126">
    <property type="entry name" value="Pectin lyase-like"/>
    <property type="match status" value="1"/>
</dbReference>